<gene>
    <name evidence="7" type="ORF">PSFLO_01460</name>
</gene>
<feature type="region of interest" description="Disordered" evidence="5">
    <location>
        <begin position="212"/>
        <end position="233"/>
    </location>
</feature>
<feature type="compositionally biased region" description="Basic and acidic residues" evidence="5">
    <location>
        <begin position="215"/>
        <end position="226"/>
    </location>
</feature>
<feature type="region of interest" description="Disordered" evidence="5">
    <location>
        <begin position="16"/>
        <end position="162"/>
    </location>
</feature>
<feature type="compositionally biased region" description="Polar residues" evidence="5">
    <location>
        <begin position="177"/>
        <end position="199"/>
    </location>
</feature>
<sequence>MLGSRAVTRLVAEAASVANAAGQPGKSSGIVNRRLHQLQGHSQDKQRRPQDHAAATDSPPPRPPLAPSIERREPSDAPSPAASSIVKRRDPASTKRIAPIDATIHATARRRAASARPSTSSQSDGPASTTSGQRKQRSATAKTAGSPSYGGHAPSNQGSGQQVEAAIVADGAKDLSEASTDTSSGVTANRASPVAGSSSILDRFKSQLLGSLEQQSKRQHEPRPEHEEESDREYKELVGMVNREMGEAHERMASASEADNPLWTVSPTRPTLDEIQNAAKDGFASQYKSSTAWDPQKDYAMIPNGPEVVSETEQVLRKDRKHITMIIDGDNLKFQPRHMRLGHKGGVFAYNELKRLVARKHSLNPDTLDLRLRIFAVYPWLVKFLERAGLVARFVAMEFFEGLADANPHNYIVNVRKDEQAADKRVKVALADAVRDPDCFRVYLGGIDDFGYMPDLRTLYDFKYLPGKVHLIQVPSHAAKSRIYKEMAASMVDLDYIFLGPSSNAAIQRLADKDQVLRAASTFKEHDVPCAYHHLSKTGCLHEACGFSHKPISQEQKEEMRRYLKQRRCSHVARGEVCKYGDDCLFG</sequence>
<name>A0A5C3EXY6_9BASI</name>
<evidence type="ECO:0000256" key="4">
    <source>
        <dbReference type="PROSITE-ProRule" id="PRU00723"/>
    </source>
</evidence>
<organism evidence="7 8">
    <name type="scientific">Pseudozyma flocculosa</name>
    <dbReference type="NCBI Taxonomy" id="84751"/>
    <lineage>
        <taxon>Eukaryota</taxon>
        <taxon>Fungi</taxon>
        <taxon>Dikarya</taxon>
        <taxon>Basidiomycota</taxon>
        <taxon>Ustilaginomycotina</taxon>
        <taxon>Ustilaginomycetes</taxon>
        <taxon>Ustilaginales</taxon>
        <taxon>Ustilaginaceae</taxon>
        <taxon>Pseudozyma</taxon>
    </lineage>
</organism>
<protein>
    <recommendedName>
        <fullName evidence="6">C3H1-type domain-containing protein</fullName>
    </recommendedName>
</protein>
<feature type="region of interest" description="Disordered" evidence="5">
    <location>
        <begin position="174"/>
        <end position="199"/>
    </location>
</feature>
<dbReference type="AlphaFoldDB" id="A0A5C3EXY6"/>
<dbReference type="GO" id="GO:0008270">
    <property type="term" value="F:zinc ion binding"/>
    <property type="evidence" value="ECO:0007669"/>
    <property type="project" value="UniProtKB-KW"/>
</dbReference>
<dbReference type="PANTHER" id="PTHR37543">
    <property type="entry name" value="CCCH ZINC FINGER DNA BINDING PROTEIN (AFU_ORTHOLOGUE AFUA_5G12760)"/>
    <property type="match status" value="1"/>
</dbReference>
<keyword evidence="1 4" id="KW-0479">Metal-binding</keyword>
<reference evidence="7 8" key="1">
    <citation type="submission" date="2018-03" db="EMBL/GenBank/DDBJ databases">
        <authorList>
            <person name="Guldener U."/>
        </authorList>
    </citation>
    <scope>NUCLEOTIDE SEQUENCE [LARGE SCALE GENOMIC DNA]</scope>
    <source>
        <strain evidence="7 8">DAOM196992</strain>
    </source>
</reference>
<evidence type="ECO:0000256" key="5">
    <source>
        <dbReference type="SAM" id="MobiDB-lite"/>
    </source>
</evidence>
<feature type="compositionally biased region" description="Polar residues" evidence="5">
    <location>
        <begin position="122"/>
        <end position="146"/>
    </location>
</feature>
<feature type="zinc finger region" description="C3H1-type" evidence="4">
    <location>
        <begin position="563"/>
        <end position="587"/>
    </location>
</feature>
<proteinExistence type="predicted"/>
<dbReference type="PANTHER" id="PTHR37543:SF1">
    <property type="entry name" value="CCCH ZINC FINGER DNA BINDING PROTEIN (AFU_ORTHOLOGUE AFUA_5G12760)"/>
    <property type="match status" value="1"/>
</dbReference>
<dbReference type="OrthoDB" id="2270193at2759"/>
<dbReference type="Proteomes" id="UP000323386">
    <property type="component" value="Unassembled WGS sequence"/>
</dbReference>
<evidence type="ECO:0000256" key="3">
    <source>
        <dbReference type="ARBA" id="ARBA00022833"/>
    </source>
</evidence>
<evidence type="ECO:0000313" key="7">
    <source>
        <dbReference type="EMBL" id="SPO35989.1"/>
    </source>
</evidence>
<keyword evidence="2 4" id="KW-0863">Zinc-finger</keyword>
<feature type="domain" description="C3H1-type" evidence="6">
    <location>
        <begin position="563"/>
        <end position="587"/>
    </location>
</feature>
<keyword evidence="8" id="KW-1185">Reference proteome</keyword>
<dbReference type="SUPFAM" id="SSF90229">
    <property type="entry name" value="CCCH zinc finger"/>
    <property type="match status" value="1"/>
</dbReference>
<dbReference type="Pfam" id="PF25540">
    <property type="entry name" value="DUF7923"/>
    <property type="match status" value="1"/>
</dbReference>
<evidence type="ECO:0000256" key="2">
    <source>
        <dbReference type="ARBA" id="ARBA00022771"/>
    </source>
</evidence>
<dbReference type="EMBL" id="OOIP01000003">
    <property type="protein sequence ID" value="SPO35989.1"/>
    <property type="molecule type" value="Genomic_DNA"/>
</dbReference>
<dbReference type="PROSITE" id="PS50103">
    <property type="entry name" value="ZF_C3H1"/>
    <property type="match status" value="1"/>
</dbReference>
<keyword evidence="3 4" id="KW-0862">Zinc</keyword>
<feature type="compositionally biased region" description="Basic and acidic residues" evidence="5">
    <location>
        <begin position="42"/>
        <end position="51"/>
    </location>
</feature>
<evidence type="ECO:0000313" key="8">
    <source>
        <dbReference type="Proteomes" id="UP000323386"/>
    </source>
</evidence>
<dbReference type="InterPro" id="IPR036855">
    <property type="entry name" value="Znf_CCCH_sf"/>
</dbReference>
<evidence type="ECO:0000256" key="1">
    <source>
        <dbReference type="ARBA" id="ARBA00022723"/>
    </source>
</evidence>
<evidence type="ECO:0000259" key="6">
    <source>
        <dbReference type="PROSITE" id="PS50103"/>
    </source>
</evidence>
<dbReference type="InterPro" id="IPR057683">
    <property type="entry name" value="DUF7923"/>
</dbReference>
<accession>A0A5C3EXY6</accession>
<dbReference type="InterPro" id="IPR000571">
    <property type="entry name" value="Znf_CCCH"/>
</dbReference>